<evidence type="ECO:0000313" key="2">
    <source>
        <dbReference type="Proteomes" id="UP000323946"/>
    </source>
</evidence>
<gene>
    <name evidence="1" type="ORF">F1721_17315</name>
</gene>
<dbReference type="Proteomes" id="UP000323946">
    <property type="component" value="Unassembled WGS sequence"/>
</dbReference>
<evidence type="ECO:0000313" key="1">
    <source>
        <dbReference type="EMBL" id="KAA5832736.1"/>
    </source>
</evidence>
<comment type="caution">
    <text evidence="1">The sequence shown here is derived from an EMBL/GenBank/DDBJ whole genome shotgun (WGS) entry which is preliminary data.</text>
</comment>
<organism evidence="1 2">
    <name type="scientific">Saccharopolyspora hirsuta</name>
    <dbReference type="NCBI Taxonomy" id="1837"/>
    <lineage>
        <taxon>Bacteria</taxon>
        <taxon>Bacillati</taxon>
        <taxon>Actinomycetota</taxon>
        <taxon>Actinomycetes</taxon>
        <taxon>Pseudonocardiales</taxon>
        <taxon>Pseudonocardiaceae</taxon>
        <taxon>Saccharopolyspora</taxon>
    </lineage>
</organism>
<dbReference type="RefSeq" id="WP_150067721.1">
    <property type="nucleotide sequence ID" value="NZ_JBEPDJ010000006.1"/>
</dbReference>
<keyword evidence="2" id="KW-1185">Reference proteome</keyword>
<accession>A0A5M7BR72</accession>
<dbReference type="AlphaFoldDB" id="A0A5M7BR72"/>
<protein>
    <submittedName>
        <fullName evidence="1">Uncharacterized protein</fullName>
    </submittedName>
</protein>
<name>A0A5M7BR72_SACHI</name>
<dbReference type="EMBL" id="VWPH01000007">
    <property type="protein sequence ID" value="KAA5832736.1"/>
    <property type="molecule type" value="Genomic_DNA"/>
</dbReference>
<dbReference type="OrthoDB" id="3698294at2"/>
<sequence length="62" mass="6845">MNARIDLAIATCLAEDPIDPTAKPGPETERSAGFLRHLTDLITPWSAFHLDTCRAHNCPDRT</sequence>
<proteinExistence type="predicted"/>
<reference evidence="1 2" key="1">
    <citation type="submission" date="2019-09" db="EMBL/GenBank/DDBJ databases">
        <title>Draft genome sequence of the thermophilic Saccharopolyspora hirsuta VKM Ac-666T.</title>
        <authorList>
            <person name="Lobastova T.G."/>
            <person name="Fokina V."/>
            <person name="Bragin E.Y."/>
            <person name="Shtratnikova V.Y."/>
            <person name="Starodumova I.P."/>
            <person name="Tarlachkov S.V."/>
            <person name="Donova M.V."/>
        </authorList>
    </citation>
    <scope>NUCLEOTIDE SEQUENCE [LARGE SCALE GENOMIC DNA]</scope>
    <source>
        <strain evidence="1 2">VKM Ac-666</strain>
    </source>
</reference>